<dbReference type="OrthoDB" id="10037289at2759"/>
<reference evidence="4" key="2">
    <citation type="submission" date="2020-04" db="EMBL/GenBank/DDBJ databases">
        <authorList>
            <consortium name="NCBI Genome Project"/>
        </authorList>
    </citation>
    <scope>NUCLEOTIDE SEQUENCE</scope>
    <source>
        <strain evidence="4">CBS 781.70</strain>
    </source>
</reference>
<proteinExistence type="predicted"/>
<dbReference type="RefSeq" id="XP_033533354.1">
    <property type="nucleotide sequence ID" value="XM_033681321.1"/>
</dbReference>
<protein>
    <submittedName>
        <fullName evidence="2 4">Uncharacterized protein</fullName>
    </submittedName>
</protein>
<dbReference type="EMBL" id="ML975160">
    <property type="protein sequence ID" value="KAF1811723.1"/>
    <property type="molecule type" value="Genomic_DNA"/>
</dbReference>
<dbReference type="Proteomes" id="UP000504638">
    <property type="component" value="Unplaced"/>
</dbReference>
<sequence>MAPKRAAAEVETSEAPARKSRDTGKEAESSKPKTKAEKRAEYHAESKRIEEKANSPEGLEYICLARPWQDREKEWEEDEDWEDEPSEEQMKLLEDEIEKYAEKPAEEHPEWKWIITRQGNYLANTYGDDTTRRNPDMMGMYTYNDHAGYGMQEVIENQLIAFKKEFSKKNCDPHRLWIHLEAMGLYFYINDQMGWHMLEDGECMAQTLALVGQALLTGLNVLERADLLKPDSKIKNIGLVVGLFLSLAAMHTDAMDDEEWPSQAIAYCKSHNVEIKGLYDSDELVAQADEGLDLEDFEDPPGPDRFNFKRMFKDLSDRYGPLGGSKYDIVKMSKKERIAASYDKEDPLDKADPDFLIH</sequence>
<reference evidence="2 4" key="1">
    <citation type="submission" date="2020-01" db="EMBL/GenBank/DDBJ databases">
        <authorList>
            <consortium name="DOE Joint Genome Institute"/>
            <person name="Haridas S."/>
            <person name="Albert R."/>
            <person name="Binder M."/>
            <person name="Bloem J."/>
            <person name="Labutti K."/>
            <person name="Salamov A."/>
            <person name="Andreopoulos B."/>
            <person name="Baker S.E."/>
            <person name="Barry K."/>
            <person name="Bills G."/>
            <person name="Bluhm B.H."/>
            <person name="Cannon C."/>
            <person name="Castanera R."/>
            <person name="Culley D.E."/>
            <person name="Daum C."/>
            <person name="Ezra D."/>
            <person name="Gonzalez J.B."/>
            <person name="Henrissat B."/>
            <person name="Kuo A."/>
            <person name="Liang C."/>
            <person name="Lipzen A."/>
            <person name="Lutzoni F."/>
            <person name="Magnuson J."/>
            <person name="Mondo S."/>
            <person name="Nolan M."/>
            <person name="Ohm R."/>
            <person name="Pangilinan J."/>
            <person name="Park H.-J."/>
            <person name="Ramirez L."/>
            <person name="Alfaro M."/>
            <person name="Sun H."/>
            <person name="Tritt A."/>
            <person name="Yoshinaga Y."/>
            <person name="Zwiers L.-H."/>
            <person name="Turgeon B.G."/>
            <person name="Goodwin S.B."/>
            <person name="Spatafora J.W."/>
            <person name="Crous P.W."/>
            <person name="Grigoriev I.V."/>
        </authorList>
    </citation>
    <scope>NUCLEOTIDE SEQUENCE</scope>
    <source>
        <strain evidence="2 4">CBS 781.70</strain>
    </source>
</reference>
<reference evidence="4" key="3">
    <citation type="submission" date="2025-04" db="UniProtKB">
        <authorList>
            <consortium name="RefSeq"/>
        </authorList>
    </citation>
    <scope>IDENTIFICATION</scope>
    <source>
        <strain evidence="4">CBS 781.70</strain>
    </source>
</reference>
<dbReference type="AlphaFoldDB" id="A0A6G1G111"/>
<name>A0A6G1G111_9PEZI</name>
<gene>
    <name evidence="2 4" type="ORF">P152DRAFT_474446</name>
</gene>
<evidence type="ECO:0000256" key="1">
    <source>
        <dbReference type="SAM" id="MobiDB-lite"/>
    </source>
</evidence>
<dbReference type="GeneID" id="54421891"/>
<evidence type="ECO:0000313" key="2">
    <source>
        <dbReference type="EMBL" id="KAF1811723.1"/>
    </source>
</evidence>
<evidence type="ECO:0000313" key="3">
    <source>
        <dbReference type="Proteomes" id="UP000504638"/>
    </source>
</evidence>
<feature type="compositionally biased region" description="Basic and acidic residues" evidence="1">
    <location>
        <begin position="16"/>
        <end position="54"/>
    </location>
</feature>
<accession>A0A6G1G111</accession>
<keyword evidence="3" id="KW-1185">Reference proteome</keyword>
<organism evidence="2">
    <name type="scientific">Eremomyces bilateralis CBS 781.70</name>
    <dbReference type="NCBI Taxonomy" id="1392243"/>
    <lineage>
        <taxon>Eukaryota</taxon>
        <taxon>Fungi</taxon>
        <taxon>Dikarya</taxon>
        <taxon>Ascomycota</taxon>
        <taxon>Pezizomycotina</taxon>
        <taxon>Dothideomycetes</taxon>
        <taxon>Dothideomycetes incertae sedis</taxon>
        <taxon>Eremomycetales</taxon>
        <taxon>Eremomycetaceae</taxon>
        <taxon>Eremomyces</taxon>
    </lineage>
</organism>
<feature type="region of interest" description="Disordered" evidence="1">
    <location>
        <begin position="1"/>
        <end position="56"/>
    </location>
</feature>
<evidence type="ECO:0000313" key="4">
    <source>
        <dbReference type="RefSeq" id="XP_033533354.1"/>
    </source>
</evidence>